<evidence type="ECO:0000256" key="4">
    <source>
        <dbReference type="SAM" id="MobiDB-lite"/>
    </source>
</evidence>
<evidence type="ECO:0000313" key="6">
    <source>
        <dbReference type="EMBL" id="KHS49236.1"/>
    </source>
</evidence>
<evidence type="ECO:0000256" key="2">
    <source>
        <dbReference type="ARBA" id="ARBA00023125"/>
    </source>
</evidence>
<dbReference type="PANTHER" id="PTHR40055">
    <property type="entry name" value="TRANSCRIPTIONAL REGULATOR YGIV-RELATED"/>
    <property type="match status" value="1"/>
</dbReference>
<gene>
    <name evidence="6" type="ORF">NJ75_00673</name>
</gene>
<evidence type="ECO:0000256" key="1">
    <source>
        <dbReference type="ARBA" id="ARBA00023015"/>
    </source>
</evidence>
<dbReference type="Gene3D" id="3.20.80.10">
    <property type="entry name" value="Regulatory factor, effector binding domain"/>
    <property type="match status" value="1"/>
</dbReference>
<evidence type="ECO:0000259" key="5">
    <source>
        <dbReference type="PROSITE" id="PS01124"/>
    </source>
</evidence>
<feature type="region of interest" description="Disordered" evidence="4">
    <location>
        <begin position="111"/>
        <end position="136"/>
    </location>
</feature>
<dbReference type="InterPro" id="IPR050908">
    <property type="entry name" value="SmbC-like"/>
</dbReference>
<dbReference type="SUPFAM" id="SSF55136">
    <property type="entry name" value="Probable bacterial effector-binding domain"/>
    <property type="match status" value="1"/>
</dbReference>
<dbReference type="InterPro" id="IPR010499">
    <property type="entry name" value="AraC_E-bd"/>
</dbReference>
<dbReference type="PROSITE" id="PS00041">
    <property type="entry name" value="HTH_ARAC_FAMILY_1"/>
    <property type="match status" value="1"/>
</dbReference>
<evidence type="ECO:0000313" key="7">
    <source>
        <dbReference type="Proteomes" id="UP000031338"/>
    </source>
</evidence>
<dbReference type="GO" id="GO:0003700">
    <property type="term" value="F:DNA-binding transcription factor activity"/>
    <property type="evidence" value="ECO:0007669"/>
    <property type="project" value="InterPro"/>
</dbReference>
<feature type="domain" description="HTH araC/xylS-type" evidence="5">
    <location>
        <begin position="21"/>
        <end position="119"/>
    </location>
</feature>
<dbReference type="InterPro" id="IPR018060">
    <property type="entry name" value="HTH_AraC"/>
</dbReference>
<dbReference type="SMART" id="SM00871">
    <property type="entry name" value="AraC_E_bind"/>
    <property type="match status" value="1"/>
</dbReference>
<organism evidence="6 7">
    <name type="scientific">Novosphingobium subterraneum</name>
    <dbReference type="NCBI Taxonomy" id="48936"/>
    <lineage>
        <taxon>Bacteria</taxon>
        <taxon>Pseudomonadati</taxon>
        <taxon>Pseudomonadota</taxon>
        <taxon>Alphaproteobacteria</taxon>
        <taxon>Sphingomonadales</taxon>
        <taxon>Sphingomonadaceae</taxon>
        <taxon>Novosphingobium</taxon>
    </lineage>
</organism>
<reference evidence="6 7" key="1">
    <citation type="submission" date="2014-10" db="EMBL/GenBank/DDBJ databases">
        <title>Draft genome sequence of Novosphingobium subterraneum DSM 12447.</title>
        <authorList>
            <person name="Gan H.M."/>
            <person name="Gan H.Y."/>
            <person name="Savka M.A."/>
        </authorList>
    </citation>
    <scope>NUCLEOTIDE SEQUENCE [LARGE SCALE GENOMIC DNA]</scope>
    <source>
        <strain evidence="6 7">DSM 12447</strain>
    </source>
</reference>
<keyword evidence="1" id="KW-0805">Transcription regulation</keyword>
<dbReference type="Pfam" id="PF12833">
    <property type="entry name" value="HTH_18"/>
    <property type="match status" value="1"/>
</dbReference>
<name>A0A0B9A1L2_9SPHN</name>
<dbReference type="Pfam" id="PF06445">
    <property type="entry name" value="GyrI-like"/>
    <property type="match status" value="1"/>
</dbReference>
<keyword evidence="3" id="KW-0804">Transcription</keyword>
<comment type="caution">
    <text evidence="6">The sequence shown here is derived from an EMBL/GenBank/DDBJ whole genome shotgun (WGS) entry which is preliminary data.</text>
</comment>
<dbReference type="InterPro" id="IPR018062">
    <property type="entry name" value="HTH_AraC-typ_CS"/>
</dbReference>
<proteinExistence type="predicted"/>
<dbReference type="SMART" id="SM00342">
    <property type="entry name" value="HTH_ARAC"/>
    <property type="match status" value="1"/>
</dbReference>
<dbReference type="GO" id="GO:0043565">
    <property type="term" value="F:sequence-specific DNA binding"/>
    <property type="evidence" value="ECO:0007669"/>
    <property type="project" value="InterPro"/>
</dbReference>
<dbReference type="InterPro" id="IPR011256">
    <property type="entry name" value="Reg_factor_effector_dom_sf"/>
</dbReference>
<dbReference type="PROSITE" id="PS01124">
    <property type="entry name" value="HTH_ARAC_FAMILY_2"/>
    <property type="match status" value="1"/>
</dbReference>
<dbReference type="STRING" id="48936.NJ75_00673"/>
<protein>
    <submittedName>
        <fullName evidence="6">Bacterial transcription activator, effector binding domain</fullName>
    </submittedName>
</protein>
<dbReference type="PATRIC" id="fig|48936.3.peg.681"/>
<evidence type="ECO:0000256" key="3">
    <source>
        <dbReference type="ARBA" id="ARBA00023163"/>
    </source>
</evidence>
<feature type="compositionally biased region" description="Polar residues" evidence="4">
    <location>
        <begin position="111"/>
        <end position="127"/>
    </location>
</feature>
<dbReference type="Proteomes" id="UP000031338">
    <property type="component" value="Unassembled WGS sequence"/>
</dbReference>
<accession>A0A0B9A1L2</accession>
<dbReference type="AlphaFoldDB" id="A0A0B9A1L2"/>
<dbReference type="InterPro" id="IPR029442">
    <property type="entry name" value="GyrI-like"/>
</dbReference>
<dbReference type="Gene3D" id="1.10.10.60">
    <property type="entry name" value="Homeodomain-like"/>
    <property type="match status" value="1"/>
</dbReference>
<sequence length="294" mass="31542">MRPGRTRMKPDQRSRYATRIERAIALLERSLATGEVPSLADLAAEAAMSEYHFHRIFRLMTGEAPGAAITRARLAGSLPALSAQGISAATGQSGYATSQAYARALRATTGQTPSALGSDPQSLSNTAKALGEPRSDPQSALRIEIVELAPLRLLAVRNVGAYSELNRGFGRLFELALAQLGPESLQAIWGMPHDDPRYAAPEACRFTCALDTGGLGTPGGDLEERQIRGGPHLSFFATGDYDDLHGLIDTLYAELLARDLELGEGPVLINYLDDADEVAPPHQRAHVYLPLALD</sequence>
<dbReference type="PANTHER" id="PTHR40055:SF1">
    <property type="entry name" value="TRANSCRIPTIONAL REGULATOR YGIV-RELATED"/>
    <property type="match status" value="1"/>
</dbReference>
<dbReference type="SUPFAM" id="SSF46689">
    <property type="entry name" value="Homeodomain-like"/>
    <property type="match status" value="1"/>
</dbReference>
<dbReference type="EMBL" id="JRVC01000002">
    <property type="protein sequence ID" value="KHS49236.1"/>
    <property type="molecule type" value="Genomic_DNA"/>
</dbReference>
<keyword evidence="7" id="KW-1185">Reference proteome</keyword>
<keyword evidence="2" id="KW-0238">DNA-binding</keyword>
<dbReference type="InterPro" id="IPR009057">
    <property type="entry name" value="Homeodomain-like_sf"/>
</dbReference>